<organism evidence="1 2">
    <name type="scientific">Dyella japonica A8</name>
    <dbReference type="NCBI Taxonomy" id="1217721"/>
    <lineage>
        <taxon>Bacteria</taxon>
        <taxon>Pseudomonadati</taxon>
        <taxon>Pseudomonadota</taxon>
        <taxon>Gammaproteobacteria</taxon>
        <taxon>Lysobacterales</taxon>
        <taxon>Rhodanobacteraceae</taxon>
        <taxon>Dyella</taxon>
    </lineage>
</organism>
<gene>
    <name evidence="1" type="ORF">HY57_14435</name>
</gene>
<dbReference type="HOGENOM" id="CLU_1641804_0_0_6"/>
<keyword evidence="2" id="KW-1185">Reference proteome</keyword>
<proteinExistence type="predicted"/>
<sequence>MNTSIAPPASPVQTGADILERILAARSNLIALEGGEAVGLVAELRPLVRRSGQAVYLWNPELGLGNLREEHVALPGSQRLNIALRYMLQSNHFGIYLLQGLPMPLPMADATLLRQLARATTGHIRRVVLLDPAESLVASFNDVLVRLSCQPKPAQRPRLRDGRWML</sequence>
<reference evidence="1 2" key="1">
    <citation type="submission" date="2014-07" db="EMBL/GenBank/DDBJ databases">
        <title>Complete Genome Sequence of Dyella japonica Strain A8 Isolated from Malaysian Tropical Soil.</title>
        <authorList>
            <person name="Hui R.K.H."/>
            <person name="Chen J.-W."/>
            <person name="Chan K.-G."/>
            <person name="Leung F.C.C."/>
        </authorList>
    </citation>
    <scope>NUCLEOTIDE SEQUENCE [LARGE SCALE GENOMIC DNA]</scope>
    <source>
        <strain evidence="1 2">A8</strain>
    </source>
</reference>
<protein>
    <submittedName>
        <fullName evidence="1">Uncharacterized protein</fullName>
    </submittedName>
</protein>
<name>A0A075K298_9GAMM</name>
<dbReference type="EMBL" id="CP008884">
    <property type="protein sequence ID" value="AIF48359.1"/>
    <property type="molecule type" value="Genomic_DNA"/>
</dbReference>
<evidence type="ECO:0000313" key="2">
    <source>
        <dbReference type="Proteomes" id="UP000027987"/>
    </source>
</evidence>
<dbReference type="AlphaFoldDB" id="A0A075K298"/>
<dbReference type="KEGG" id="dja:HY57_14435"/>
<dbReference type="RefSeq" id="WP_019465926.1">
    <property type="nucleotide sequence ID" value="NZ_ALOY01000166.1"/>
</dbReference>
<dbReference type="OrthoDB" id="6197475at2"/>
<dbReference type="Proteomes" id="UP000027987">
    <property type="component" value="Chromosome"/>
</dbReference>
<evidence type="ECO:0000313" key="1">
    <source>
        <dbReference type="EMBL" id="AIF48359.1"/>
    </source>
</evidence>
<accession>A0A075K298</accession>
<dbReference type="STRING" id="1217721.HY57_14435"/>
<dbReference type="PATRIC" id="fig|1217721.7.peg.2972"/>